<sequence>MKILNIIILSIGCAYQSICAQNITYKLNAEINSELQLEAKFEIEFIGDTKGADIELFLDAAGKDSLGSAIKVSKLVIDDQGVVLQKGNGWLSVPKGTRKLTIEYGIDLAHAKSWTKSMGYAVFPSNNSNNSWYPDIYIDKSRNFQKDFGLELTYPDNITVLTSGRKRDGESKDNGSITTFHFAENIEYFALNVGKNFIKKTVTVDEVELTYICDPKYQKQYETVADVVVDAIDWFTKKYGFFPKKYLGIAMGHPRWRGGFPSENMFYIHRGNLSEAFLQWITSHELGHYYWGYHVQTDAQDNLGHLMLANGIWIDQLYVSEKRNIPFERLWTDPSSQSKMLKRYLVAVVSNYEQELGLNSAAQQNLEFDYNSYISHGKAATGLYLIANQIGIDAFLKVQKKILQEFGDKTFYEPDFKNILVQGGWEGASRFIDQWNKGNAIIEYNITGLKNEAHDSIWRYTFDLVKAGTVDYPIEIEITDTQGNNYKHVSSGTESKETITGESEYQIENVLLDPRGMVPMWNSDHRDMRRLYIMAMYESGHTRPAMLLGNMFLKEYPNDSHIKKLMENSN</sequence>
<dbReference type="InterPro" id="IPR027268">
    <property type="entry name" value="Peptidase_M4/M1_CTD_sf"/>
</dbReference>
<gene>
    <name evidence="1" type="ORF">EW142_00650</name>
</gene>
<comment type="caution">
    <text evidence="1">The sequence shown here is derived from an EMBL/GenBank/DDBJ whole genome shotgun (WGS) entry which is preliminary data.</text>
</comment>
<evidence type="ECO:0008006" key="3">
    <source>
        <dbReference type="Google" id="ProtNLM"/>
    </source>
</evidence>
<evidence type="ECO:0000313" key="1">
    <source>
        <dbReference type="EMBL" id="TAI48352.1"/>
    </source>
</evidence>
<dbReference type="SUPFAM" id="SSF55486">
    <property type="entry name" value="Metalloproteases ('zincins'), catalytic domain"/>
    <property type="match status" value="1"/>
</dbReference>
<dbReference type="OrthoDB" id="1414720at2"/>
<dbReference type="RefSeq" id="WP_130608211.1">
    <property type="nucleotide sequence ID" value="NZ_SGIU01000001.1"/>
</dbReference>
<name>A0A4Q8QD28_9FLAO</name>
<dbReference type="Gene3D" id="1.10.390.10">
    <property type="entry name" value="Neutral Protease Domain 2"/>
    <property type="match status" value="1"/>
</dbReference>
<organism evidence="1 2">
    <name type="scientific">Flagellimonas allohymeniacidonis</name>
    <dbReference type="NCBI Taxonomy" id="2517819"/>
    <lineage>
        <taxon>Bacteria</taxon>
        <taxon>Pseudomonadati</taxon>
        <taxon>Bacteroidota</taxon>
        <taxon>Flavobacteriia</taxon>
        <taxon>Flavobacteriales</taxon>
        <taxon>Flavobacteriaceae</taxon>
        <taxon>Flagellimonas</taxon>
    </lineage>
</organism>
<evidence type="ECO:0000313" key="2">
    <source>
        <dbReference type="Proteomes" id="UP000291981"/>
    </source>
</evidence>
<proteinExistence type="predicted"/>
<dbReference type="EMBL" id="SGIU01000001">
    <property type="protein sequence ID" value="TAI48352.1"/>
    <property type="molecule type" value="Genomic_DNA"/>
</dbReference>
<protein>
    <recommendedName>
        <fullName evidence="3">Peptidase M1 membrane alanine aminopeptidase domain-containing protein</fullName>
    </recommendedName>
</protein>
<reference evidence="1 2" key="1">
    <citation type="submission" date="2019-02" db="EMBL/GenBank/DDBJ databases">
        <title>Draft genome sequence of Muricauda sp. 176CP4-71.</title>
        <authorList>
            <person name="Park J.-S."/>
        </authorList>
    </citation>
    <scope>NUCLEOTIDE SEQUENCE [LARGE SCALE GENOMIC DNA]</scope>
    <source>
        <strain evidence="1 2">176CP4-71</strain>
    </source>
</reference>
<dbReference type="AlphaFoldDB" id="A0A4Q8QD28"/>
<accession>A0A4Q8QD28</accession>
<dbReference type="Proteomes" id="UP000291981">
    <property type="component" value="Unassembled WGS sequence"/>
</dbReference>
<keyword evidence="2" id="KW-1185">Reference proteome</keyword>